<comment type="similarity">
    <text evidence="1">In the C-terminal section; belongs to the class-I pyridoxal-phosphate-dependent aminotransferase family.</text>
</comment>
<dbReference type="InterPro" id="IPR015424">
    <property type="entry name" value="PyrdxlP-dep_Trfase"/>
</dbReference>
<evidence type="ECO:0000256" key="4">
    <source>
        <dbReference type="ARBA" id="ARBA00023125"/>
    </source>
</evidence>
<feature type="domain" description="HTH gntR-type" evidence="6">
    <location>
        <begin position="19"/>
        <end position="87"/>
    </location>
</feature>
<gene>
    <name evidence="7" type="primary">gabR</name>
    <name evidence="7" type="ORF">PAA8504_02241</name>
</gene>
<sequence>MTKPLSLPLFCAPSPDRDDALAVQIYRDLLAAIRAGRLDRGARLPSSRAAAAELGVARSTVNTAYDLLRAEGAVEIRRGAAPVVAAGPTARAECPSGIALRLSSRGTALAVNPRIGAAGGAHSLMSPGEPSEDLFPADEWGRTLRRVARRRHGSWSAYADPHGLSELRRILAERLAADRGLSVDPGWIVITTGTQGSLSLAAQLLTEPGDVAAMEDPGYLGARAAFLAAGLRLAPLPVDGDGARSDAMPEAARAIYLTPSNQYPMGVRLSRTRRMAILAHAQRTGAAILEDDYDSEFLWRGREIAALAAEAPEGPVVFMGSASKVLIPALRLGWMVVPGALVDPVRAAQRTLGTVANLHAQAALAETMRTGRYRAQLGRIARVYEARGRALAEALSELPGVSVRPPDGGVQVAVQLERPEDEDAALSALAARGFGPGRLSAYALEGGPPGLIVGFADATSERTEQFVNILRDVLRGSARQMPPA</sequence>
<keyword evidence="3" id="KW-0805">Transcription regulation</keyword>
<dbReference type="Pfam" id="PF00392">
    <property type="entry name" value="GntR"/>
    <property type="match status" value="1"/>
</dbReference>
<dbReference type="InterPro" id="IPR036388">
    <property type="entry name" value="WH-like_DNA-bd_sf"/>
</dbReference>
<dbReference type="InterPro" id="IPR004839">
    <property type="entry name" value="Aminotransferase_I/II_large"/>
</dbReference>
<evidence type="ECO:0000313" key="8">
    <source>
        <dbReference type="Proteomes" id="UP000244912"/>
    </source>
</evidence>
<evidence type="ECO:0000256" key="2">
    <source>
        <dbReference type="ARBA" id="ARBA00022898"/>
    </source>
</evidence>
<organism evidence="7 8">
    <name type="scientific">Palleronia abyssalis</name>
    <dbReference type="NCBI Taxonomy" id="1501240"/>
    <lineage>
        <taxon>Bacteria</taxon>
        <taxon>Pseudomonadati</taxon>
        <taxon>Pseudomonadota</taxon>
        <taxon>Alphaproteobacteria</taxon>
        <taxon>Rhodobacterales</taxon>
        <taxon>Roseobacteraceae</taxon>
        <taxon>Palleronia</taxon>
    </lineage>
</organism>
<dbReference type="Gene3D" id="1.10.10.10">
    <property type="entry name" value="Winged helix-like DNA-binding domain superfamily/Winged helix DNA-binding domain"/>
    <property type="match status" value="1"/>
</dbReference>
<dbReference type="RefSeq" id="WP_181375767.1">
    <property type="nucleotide sequence ID" value="NZ_ONZF01000004.1"/>
</dbReference>
<dbReference type="Proteomes" id="UP000244912">
    <property type="component" value="Unassembled WGS sequence"/>
</dbReference>
<proteinExistence type="inferred from homology"/>
<keyword evidence="8" id="KW-1185">Reference proteome</keyword>
<evidence type="ECO:0000256" key="5">
    <source>
        <dbReference type="ARBA" id="ARBA00023163"/>
    </source>
</evidence>
<dbReference type="EMBL" id="ONZF01000004">
    <property type="protein sequence ID" value="SPJ24412.1"/>
    <property type="molecule type" value="Genomic_DNA"/>
</dbReference>
<dbReference type="InterPro" id="IPR000524">
    <property type="entry name" value="Tscrpt_reg_HTH_GntR"/>
</dbReference>
<dbReference type="SUPFAM" id="SSF53383">
    <property type="entry name" value="PLP-dependent transferases"/>
    <property type="match status" value="1"/>
</dbReference>
<evidence type="ECO:0000259" key="6">
    <source>
        <dbReference type="PROSITE" id="PS50949"/>
    </source>
</evidence>
<dbReference type="InterPro" id="IPR051446">
    <property type="entry name" value="HTH_trans_reg/aminotransferase"/>
</dbReference>
<evidence type="ECO:0000256" key="3">
    <source>
        <dbReference type="ARBA" id="ARBA00023015"/>
    </source>
</evidence>
<dbReference type="Gene3D" id="3.40.640.10">
    <property type="entry name" value="Type I PLP-dependent aspartate aminotransferase-like (Major domain)"/>
    <property type="match status" value="1"/>
</dbReference>
<dbReference type="AlphaFoldDB" id="A0A2R8BW73"/>
<protein>
    <submittedName>
        <fullName evidence="7">HTH-type transcriptional regulatory protein GabR</fullName>
    </submittedName>
</protein>
<dbReference type="CDD" id="cd00609">
    <property type="entry name" value="AAT_like"/>
    <property type="match status" value="1"/>
</dbReference>
<dbReference type="PANTHER" id="PTHR46577:SF1">
    <property type="entry name" value="HTH-TYPE TRANSCRIPTIONAL REGULATORY PROTEIN GABR"/>
    <property type="match status" value="1"/>
</dbReference>
<evidence type="ECO:0000313" key="7">
    <source>
        <dbReference type="EMBL" id="SPJ24412.1"/>
    </source>
</evidence>
<dbReference type="PRINTS" id="PR00035">
    <property type="entry name" value="HTHGNTR"/>
</dbReference>
<dbReference type="PANTHER" id="PTHR46577">
    <property type="entry name" value="HTH-TYPE TRANSCRIPTIONAL REGULATORY PROTEIN GABR"/>
    <property type="match status" value="1"/>
</dbReference>
<dbReference type="SMART" id="SM00345">
    <property type="entry name" value="HTH_GNTR"/>
    <property type="match status" value="1"/>
</dbReference>
<dbReference type="GO" id="GO:0030170">
    <property type="term" value="F:pyridoxal phosphate binding"/>
    <property type="evidence" value="ECO:0007669"/>
    <property type="project" value="InterPro"/>
</dbReference>
<dbReference type="GO" id="GO:0003677">
    <property type="term" value="F:DNA binding"/>
    <property type="evidence" value="ECO:0007669"/>
    <property type="project" value="UniProtKB-KW"/>
</dbReference>
<dbReference type="InterPro" id="IPR036390">
    <property type="entry name" value="WH_DNA-bd_sf"/>
</dbReference>
<dbReference type="InterPro" id="IPR015421">
    <property type="entry name" value="PyrdxlP-dep_Trfase_major"/>
</dbReference>
<keyword evidence="2" id="KW-0663">Pyridoxal phosphate</keyword>
<keyword evidence="5" id="KW-0804">Transcription</keyword>
<name>A0A2R8BW73_9RHOB</name>
<keyword evidence="4" id="KW-0238">DNA-binding</keyword>
<evidence type="ECO:0000256" key="1">
    <source>
        <dbReference type="ARBA" id="ARBA00005384"/>
    </source>
</evidence>
<reference evidence="8" key="1">
    <citation type="submission" date="2018-03" db="EMBL/GenBank/DDBJ databases">
        <authorList>
            <person name="Rodrigo-Torres L."/>
            <person name="Arahal R. D."/>
            <person name="Lucena T."/>
        </authorList>
    </citation>
    <scope>NUCLEOTIDE SEQUENCE [LARGE SCALE GENOMIC DNA]</scope>
    <source>
        <strain evidence="8">CECT 8504</strain>
    </source>
</reference>
<dbReference type="GO" id="GO:0003700">
    <property type="term" value="F:DNA-binding transcription factor activity"/>
    <property type="evidence" value="ECO:0007669"/>
    <property type="project" value="InterPro"/>
</dbReference>
<dbReference type="Pfam" id="PF00155">
    <property type="entry name" value="Aminotran_1_2"/>
    <property type="match status" value="1"/>
</dbReference>
<dbReference type="SUPFAM" id="SSF46785">
    <property type="entry name" value="Winged helix' DNA-binding domain"/>
    <property type="match status" value="1"/>
</dbReference>
<accession>A0A2R8BW73</accession>
<dbReference type="CDD" id="cd07377">
    <property type="entry name" value="WHTH_GntR"/>
    <property type="match status" value="1"/>
</dbReference>
<dbReference type="PROSITE" id="PS50949">
    <property type="entry name" value="HTH_GNTR"/>
    <property type="match status" value="1"/>
</dbReference>